<dbReference type="InterPro" id="IPR032508">
    <property type="entry name" value="FecR_C"/>
</dbReference>
<dbReference type="Gene3D" id="3.55.50.30">
    <property type="match status" value="1"/>
</dbReference>
<protein>
    <submittedName>
        <fullName evidence="4">DUF4974 domain-containing protein</fullName>
    </submittedName>
</protein>
<evidence type="ECO:0000256" key="1">
    <source>
        <dbReference type="SAM" id="Phobius"/>
    </source>
</evidence>
<evidence type="ECO:0000313" key="4">
    <source>
        <dbReference type="EMBL" id="MTU30445.1"/>
    </source>
</evidence>
<feature type="domain" description="FecR protein" evidence="2">
    <location>
        <begin position="157"/>
        <end position="252"/>
    </location>
</feature>
<dbReference type="GO" id="GO:0016989">
    <property type="term" value="F:sigma factor antagonist activity"/>
    <property type="evidence" value="ECO:0007669"/>
    <property type="project" value="TreeGrafter"/>
</dbReference>
<keyword evidence="1" id="KW-0812">Transmembrane</keyword>
<dbReference type="Proteomes" id="UP000437446">
    <property type="component" value="Unassembled WGS sequence"/>
</dbReference>
<dbReference type="PANTHER" id="PTHR30273:SF2">
    <property type="entry name" value="PROTEIN FECR"/>
    <property type="match status" value="1"/>
</dbReference>
<evidence type="ECO:0000259" key="3">
    <source>
        <dbReference type="Pfam" id="PF16344"/>
    </source>
</evidence>
<keyword evidence="1" id="KW-0472">Membrane</keyword>
<feature type="transmembrane region" description="Helical" evidence="1">
    <location>
        <begin position="59"/>
        <end position="80"/>
    </location>
</feature>
<dbReference type="PANTHER" id="PTHR30273">
    <property type="entry name" value="PERIPLASMIC SIGNAL SENSOR AND SIGMA FACTOR ACTIVATOR FECR-RELATED"/>
    <property type="match status" value="1"/>
</dbReference>
<comment type="caution">
    <text evidence="4">The sequence shown here is derived from an EMBL/GenBank/DDBJ whole genome shotgun (WGS) entry which is preliminary data.</text>
</comment>
<dbReference type="FunFam" id="2.60.120.1440:FF:000001">
    <property type="entry name" value="Putative anti-sigma factor"/>
    <property type="match status" value="1"/>
</dbReference>
<keyword evidence="1" id="KW-1133">Transmembrane helix</keyword>
<sequence>MKSIDMKEIRQHTYRIICILLQYIRQKEMETPETEINELWQRIELQVISRKRMQRQKQYLLCVAVAASIALLFVAGYIAFDFRNEAVVNQLAEYAELTKGQAEEVTNEIKLMLSDEKEMLVEENSDIVYSQGGTVLINEDTVEQRIISSKRKESINQIVTPKGKRAQLTLSDGTRMWINADTRVVYPNTFQKNFREIFVDGEVYIEVSHNEKVPFYVKTKEFKVQVLGTKFDVSSYESEPLSSVVLVDGSVKIDNQKEKGVVLIPNQLINIQNGELDTPITVDVKKYICWIDDLLVYEDEPLPVLLKKLERYYGKKFLYPKGIDRYQVSGKLDLKERLEDVLHTISFSFPVRFEIEGEVVNVYIE</sequence>
<dbReference type="Pfam" id="PF04773">
    <property type="entry name" value="FecR"/>
    <property type="match status" value="1"/>
</dbReference>
<dbReference type="Gene3D" id="2.60.120.1440">
    <property type="match status" value="1"/>
</dbReference>
<dbReference type="InterPro" id="IPR006860">
    <property type="entry name" value="FecR"/>
</dbReference>
<proteinExistence type="predicted"/>
<accession>A0A7K1HGW7</accession>
<organism evidence="4 5">
    <name type="scientific">Parabacteroides merdae</name>
    <dbReference type="NCBI Taxonomy" id="46503"/>
    <lineage>
        <taxon>Bacteria</taxon>
        <taxon>Pseudomonadati</taxon>
        <taxon>Bacteroidota</taxon>
        <taxon>Bacteroidia</taxon>
        <taxon>Bacteroidales</taxon>
        <taxon>Tannerellaceae</taxon>
        <taxon>Parabacteroides</taxon>
    </lineage>
</organism>
<reference evidence="4 5" key="1">
    <citation type="journal article" date="2019" name="Nat. Med.">
        <title>A library of human gut bacterial isolates paired with longitudinal multiomics data enables mechanistic microbiome research.</title>
        <authorList>
            <person name="Poyet M."/>
            <person name="Groussin M."/>
            <person name="Gibbons S.M."/>
            <person name="Avila-Pacheco J."/>
            <person name="Jiang X."/>
            <person name="Kearney S.M."/>
            <person name="Perrotta A.R."/>
            <person name="Berdy B."/>
            <person name="Zhao S."/>
            <person name="Lieberman T.D."/>
            <person name="Swanson P.K."/>
            <person name="Smith M."/>
            <person name="Roesemann S."/>
            <person name="Alexander J.E."/>
            <person name="Rich S.A."/>
            <person name="Livny J."/>
            <person name="Vlamakis H."/>
            <person name="Clish C."/>
            <person name="Bullock K."/>
            <person name="Deik A."/>
            <person name="Scott J."/>
            <person name="Pierce K.A."/>
            <person name="Xavier R.J."/>
            <person name="Alm E.J."/>
        </authorList>
    </citation>
    <scope>NUCLEOTIDE SEQUENCE [LARGE SCALE GENOMIC DNA]</scope>
    <source>
        <strain evidence="4 5">BIOML-A25</strain>
    </source>
</reference>
<dbReference type="InterPro" id="IPR012373">
    <property type="entry name" value="Ferrdict_sens_TM"/>
</dbReference>
<evidence type="ECO:0000259" key="2">
    <source>
        <dbReference type="Pfam" id="PF04773"/>
    </source>
</evidence>
<evidence type="ECO:0000313" key="5">
    <source>
        <dbReference type="Proteomes" id="UP000437446"/>
    </source>
</evidence>
<name>A0A7K1HGW7_9BACT</name>
<dbReference type="PIRSF" id="PIRSF018266">
    <property type="entry name" value="FecR"/>
    <property type="match status" value="1"/>
</dbReference>
<dbReference type="AlphaFoldDB" id="A0A7K1HGW7"/>
<feature type="domain" description="Protein FecR C-terminal" evidence="3">
    <location>
        <begin position="295"/>
        <end position="360"/>
    </location>
</feature>
<gene>
    <name evidence="4" type="ORF">GMD66_14725</name>
</gene>
<dbReference type="Pfam" id="PF16344">
    <property type="entry name" value="FecR_C"/>
    <property type="match status" value="1"/>
</dbReference>
<dbReference type="EMBL" id="WNCR01000008">
    <property type="protein sequence ID" value="MTU30445.1"/>
    <property type="molecule type" value="Genomic_DNA"/>
</dbReference>